<evidence type="ECO:0000256" key="2">
    <source>
        <dbReference type="ARBA" id="ARBA00022714"/>
    </source>
</evidence>
<accession>A0A942E4U7</accession>
<keyword evidence="5" id="KW-0408">Iron</keyword>
<evidence type="ECO:0000256" key="3">
    <source>
        <dbReference type="ARBA" id="ARBA00022723"/>
    </source>
</evidence>
<dbReference type="PRINTS" id="PR00409">
    <property type="entry name" value="PHDIOXRDTASE"/>
</dbReference>
<dbReference type="GO" id="GO:0051537">
    <property type="term" value="F:2 iron, 2 sulfur cluster binding"/>
    <property type="evidence" value="ECO:0007669"/>
    <property type="project" value="UniProtKB-KW"/>
</dbReference>
<reference evidence="9" key="1">
    <citation type="submission" date="2021-04" db="EMBL/GenBank/DDBJ databases">
        <title>Pseudaminobacter soli sp. nov., isolated from paddy soil contaminated by heavy metals.</title>
        <authorList>
            <person name="Zhang K."/>
        </authorList>
    </citation>
    <scope>NUCLEOTIDE SEQUENCE</scope>
    <source>
        <strain evidence="9">19-2017</strain>
    </source>
</reference>
<keyword evidence="4" id="KW-0560">Oxidoreductase</keyword>
<dbReference type="PROSITE" id="PS51384">
    <property type="entry name" value="FAD_FR"/>
    <property type="match status" value="1"/>
</dbReference>
<dbReference type="InterPro" id="IPR001433">
    <property type="entry name" value="OxRdtase_FAD/NAD-bd"/>
</dbReference>
<dbReference type="CDD" id="cd06185">
    <property type="entry name" value="PDR_like"/>
    <property type="match status" value="1"/>
</dbReference>
<sequence length="326" mass="35646">MTTFNPQSGGKASQLFDMTVAELRLVADGVIAIELAAPDGGDLPSWEPGAHIDVLLPNGLVRQYSLCGDPSLRDRWRIAVLREPSSRGGSSWLHDQLQEGQRIAVAAPRNNFRVVESERYLFVAGGIGITPILPMVRSVAAKGKQWTLLYGGRSRRSMAFLEEIEGFQGGASHIIPQDEFGLLDLDSFLGEHQPDTVVYCCGPTPLIEAVEQRCRNWRQGALHLERFAPSEKAKTREKGSFEVELARSGRRIVVPPHRSILDVLEENGCKVTNSCRAGICGTCLVKVLSGVPDHHDDVLSLDEQAAGDAMLVCVSRAKSDRLVLDL</sequence>
<dbReference type="Proteomes" id="UP000680348">
    <property type="component" value="Unassembled WGS sequence"/>
</dbReference>
<organism evidence="9 10">
    <name type="scientific">Pseudaminobacter soli</name>
    <name type="common">ex Zhang et al. 2022</name>
    <dbReference type="NCBI Taxonomy" id="2831468"/>
    <lineage>
        <taxon>Bacteria</taxon>
        <taxon>Pseudomonadati</taxon>
        <taxon>Pseudomonadota</taxon>
        <taxon>Alphaproteobacteria</taxon>
        <taxon>Hyphomicrobiales</taxon>
        <taxon>Phyllobacteriaceae</taxon>
        <taxon>Pseudaminobacter</taxon>
    </lineage>
</organism>
<dbReference type="EMBL" id="JAGWCR010000010">
    <property type="protein sequence ID" value="MBS3650580.1"/>
    <property type="molecule type" value="Genomic_DNA"/>
</dbReference>
<dbReference type="InterPro" id="IPR006058">
    <property type="entry name" value="2Fe2S_fd_BS"/>
</dbReference>
<dbReference type="InterPro" id="IPR017938">
    <property type="entry name" value="Riboflavin_synthase-like_b-brl"/>
</dbReference>
<dbReference type="PROSITE" id="PS00197">
    <property type="entry name" value="2FE2S_FER_1"/>
    <property type="match status" value="1"/>
</dbReference>
<proteinExistence type="predicted"/>
<dbReference type="InterPro" id="IPR036010">
    <property type="entry name" value="2Fe-2S_ferredoxin-like_sf"/>
</dbReference>
<keyword evidence="3" id="KW-0479">Metal-binding</keyword>
<protein>
    <submittedName>
        <fullName evidence="9">Oxidoreductase</fullName>
    </submittedName>
</protein>
<evidence type="ECO:0000256" key="1">
    <source>
        <dbReference type="ARBA" id="ARBA00022630"/>
    </source>
</evidence>
<feature type="domain" description="FAD-binding FR-type" evidence="8">
    <location>
        <begin position="13"/>
        <end position="115"/>
    </location>
</feature>
<dbReference type="Pfam" id="PF00175">
    <property type="entry name" value="NAD_binding_1"/>
    <property type="match status" value="1"/>
</dbReference>
<evidence type="ECO:0000256" key="4">
    <source>
        <dbReference type="ARBA" id="ARBA00023002"/>
    </source>
</evidence>
<evidence type="ECO:0000256" key="6">
    <source>
        <dbReference type="ARBA" id="ARBA00023014"/>
    </source>
</evidence>
<dbReference type="InterPro" id="IPR001041">
    <property type="entry name" value="2Fe-2S_ferredoxin-type"/>
</dbReference>
<feature type="domain" description="2Fe-2S ferredoxin-type" evidence="7">
    <location>
        <begin position="241"/>
        <end position="326"/>
    </location>
</feature>
<dbReference type="InterPro" id="IPR017927">
    <property type="entry name" value="FAD-bd_FR_type"/>
</dbReference>
<dbReference type="SUPFAM" id="SSF54292">
    <property type="entry name" value="2Fe-2S ferredoxin-like"/>
    <property type="match status" value="1"/>
</dbReference>
<dbReference type="CDD" id="cd00207">
    <property type="entry name" value="fer2"/>
    <property type="match status" value="1"/>
</dbReference>
<dbReference type="Gene3D" id="3.10.20.30">
    <property type="match status" value="1"/>
</dbReference>
<dbReference type="PROSITE" id="PS51085">
    <property type="entry name" value="2FE2S_FER_2"/>
    <property type="match status" value="1"/>
</dbReference>
<dbReference type="SUPFAM" id="SSF52343">
    <property type="entry name" value="Ferredoxin reductase-like, C-terminal NADP-linked domain"/>
    <property type="match status" value="1"/>
</dbReference>
<evidence type="ECO:0000259" key="8">
    <source>
        <dbReference type="PROSITE" id="PS51384"/>
    </source>
</evidence>
<dbReference type="SUPFAM" id="SSF63380">
    <property type="entry name" value="Riboflavin synthase domain-like"/>
    <property type="match status" value="1"/>
</dbReference>
<keyword evidence="6" id="KW-0411">Iron-sulfur</keyword>
<dbReference type="InterPro" id="IPR050415">
    <property type="entry name" value="MRET"/>
</dbReference>
<dbReference type="Pfam" id="PF00111">
    <property type="entry name" value="Fer2"/>
    <property type="match status" value="1"/>
</dbReference>
<name>A0A942E4U7_9HYPH</name>
<evidence type="ECO:0000259" key="7">
    <source>
        <dbReference type="PROSITE" id="PS51085"/>
    </source>
</evidence>
<keyword evidence="2" id="KW-0001">2Fe-2S</keyword>
<keyword evidence="1" id="KW-0285">Flavoprotein</keyword>
<dbReference type="InterPro" id="IPR012675">
    <property type="entry name" value="Beta-grasp_dom_sf"/>
</dbReference>
<gene>
    <name evidence="9" type="ORF">KEU06_18355</name>
</gene>
<evidence type="ECO:0000313" key="10">
    <source>
        <dbReference type="Proteomes" id="UP000680348"/>
    </source>
</evidence>
<dbReference type="AlphaFoldDB" id="A0A942E4U7"/>
<dbReference type="InterPro" id="IPR039261">
    <property type="entry name" value="FNR_nucleotide-bd"/>
</dbReference>
<evidence type="ECO:0000256" key="5">
    <source>
        <dbReference type="ARBA" id="ARBA00023004"/>
    </source>
</evidence>
<evidence type="ECO:0000313" key="9">
    <source>
        <dbReference type="EMBL" id="MBS3650580.1"/>
    </source>
</evidence>
<dbReference type="Gene3D" id="2.40.30.10">
    <property type="entry name" value="Translation factors"/>
    <property type="match status" value="1"/>
</dbReference>
<keyword evidence="10" id="KW-1185">Reference proteome</keyword>
<dbReference type="GO" id="GO:0046872">
    <property type="term" value="F:metal ion binding"/>
    <property type="evidence" value="ECO:0007669"/>
    <property type="project" value="UniProtKB-KW"/>
</dbReference>
<dbReference type="PANTHER" id="PTHR47354:SF1">
    <property type="entry name" value="CARNITINE MONOOXYGENASE REDUCTASE SUBUNIT"/>
    <property type="match status" value="1"/>
</dbReference>
<comment type="caution">
    <text evidence="9">The sequence shown here is derived from an EMBL/GenBank/DDBJ whole genome shotgun (WGS) entry which is preliminary data.</text>
</comment>
<dbReference type="PANTHER" id="PTHR47354">
    <property type="entry name" value="NADH OXIDOREDUCTASE HCR"/>
    <property type="match status" value="1"/>
</dbReference>
<dbReference type="Gene3D" id="3.40.50.80">
    <property type="entry name" value="Nucleotide-binding domain of ferredoxin-NADP reductase (FNR) module"/>
    <property type="match status" value="1"/>
</dbReference>
<dbReference type="GO" id="GO:0016491">
    <property type="term" value="F:oxidoreductase activity"/>
    <property type="evidence" value="ECO:0007669"/>
    <property type="project" value="UniProtKB-KW"/>
</dbReference>